<dbReference type="AlphaFoldDB" id="A0A0L7LXR0"/>
<feature type="compositionally biased region" description="Polar residues" evidence="1">
    <location>
        <begin position="11"/>
        <end position="20"/>
    </location>
</feature>
<feature type="compositionally biased region" description="Polar residues" evidence="1">
    <location>
        <begin position="37"/>
        <end position="51"/>
    </location>
</feature>
<sequence length="94" mass="10757">MIKTNEKNMGIPTTFSYDQYKSNHNETDQSIKEVPNKDNTTNIYDENNKSDNNQIDYDYVTALAHGLPPTGGLGIDYIYNVYPSPIKSFYLILK</sequence>
<reference evidence="3" key="1">
    <citation type="submission" date="2006-09" db="EMBL/GenBank/DDBJ databases">
        <title>Annotation of Plasmodium falciparum Dd2.</title>
        <authorList>
            <consortium name="The Broad Institute Genome Sequencing Platform"/>
            <person name="Volkman S.K."/>
            <person name="Neafsey D.E."/>
            <person name="Dash A.P."/>
            <person name="Chitnis C.E."/>
            <person name="Hartl D.L."/>
            <person name="Young S.K."/>
            <person name="Zeng Q."/>
            <person name="Koehrsen M."/>
            <person name="Alvarado L."/>
            <person name="Berlin A."/>
            <person name="Borenstein D."/>
            <person name="Chapman S.B."/>
            <person name="Chen Z."/>
            <person name="Engels R."/>
            <person name="Freedman E."/>
            <person name="Gellesch M."/>
            <person name="Goldberg J."/>
            <person name="Griggs A."/>
            <person name="Gujja S."/>
            <person name="Heilman E.R."/>
            <person name="Heiman D.I."/>
            <person name="Howarth C."/>
            <person name="Jen D."/>
            <person name="Larson L."/>
            <person name="Mehta T."/>
            <person name="Neiman D."/>
            <person name="Park D."/>
            <person name="Pearson M."/>
            <person name="Roberts A."/>
            <person name="Saif S."/>
            <person name="Shea T."/>
            <person name="Shenoy N."/>
            <person name="Sisk P."/>
            <person name="Stolte C."/>
            <person name="Sykes S."/>
            <person name="Walk T."/>
            <person name="White J."/>
            <person name="Yandava C."/>
            <person name="Haas B."/>
            <person name="Henn M.R."/>
            <person name="Nusbaum C."/>
            <person name="Birren B."/>
        </authorList>
    </citation>
    <scope>NUCLEOTIDE SEQUENCE [LARGE SCALE GENOMIC DNA]</scope>
</reference>
<protein>
    <submittedName>
        <fullName evidence="2">Uncharacterized protein</fullName>
    </submittedName>
</protein>
<organism evidence="2 3">
    <name type="scientific">Plasmodium falciparum (isolate Dd2)</name>
    <dbReference type="NCBI Taxonomy" id="57267"/>
    <lineage>
        <taxon>Eukaryota</taxon>
        <taxon>Sar</taxon>
        <taxon>Alveolata</taxon>
        <taxon>Apicomplexa</taxon>
        <taxon>Aconoidasida</taxon>
        <taxon>Haemosporida</taxon>
        <taxon>Plasmodiidae</taxon>
        <taxon>Plasmodium</taxon>
        <taxon>Plasmodium (Laverania)</taxon>
    </lineage>
</organism>
<feature type="compositionally biased region" description="Basic and acidic residues" evidence="1">
    <location>
        <begin position="21"/>
        <end position="36"/>
    </location>
</feature>
<dbReference type="Gene3D" id="3.30.930.10">
    <property type="entry name" value="Bira Bifunctional Protein, Domain 2"/>
    <property type="match status" value="1"/>
</dbReference>
<evidence type="ECO:0000313" key="2">
    <source>
        <dbReference type="EMBL" id="KOB85461.1"/>
    </source>
</evidence>
<dbReference type="InterPro" id="IPR045864">
    <property type="entry name" value="aa-tRNA-synth_II/BPL/LPL"/>
</dbReference>
<reference evidence="3" key="2">
    <citation type="submission" date="2006-09" db="EMBL/GenBank/DDBJ databases">
        <title>The genome sequence of Plasmodium falciparum Dd2.</title>
        <authorList>
            <consortium name="The Broad Institute Genome Sequencing Platform"/>
            <person name="Birren B."/>
            <person name="Lander E."/>
            <person name="Galagan J."/>
            <person name="Nusbaum C."/>
            <person name="Devon K."/>
            <person name="Henn M."/>
            <person name="Jaffe D."/>
            <person name="Butler J."/>
            <person name="Alvarez P."/>
            <person name="Gnerre S."/>
            <person name="Grabherr M."/>
            <person name="Kleber M."/>
            <person name="Mauceli E."/>
            <person name="Brockman W."/>
            <person name="MacCallum I.A."/>
            <person name="Rounsley S."/>
            <person name="Young S."/>
            <person name="LaButti K."/>
            <person name="Pushparaj V."/>
            <person name="DeCaprio D."/>
            <person name="Crawford M."/>
            <person name="Koehrsen M."/>
            <person name="Engels R."/>
            <person name="Montgomery P."/>
            <person name="Pearson M."/>
            <person name="Howarth C."/>
            <person name="Larson L."/>
            <person name="Luoma S."/>
            <person name="White J."/>
            <person name="Kodira C."/>
            <person name="Zeng Q."/>
            <person name="O'Leary S."/>
            <person name="Yandava C."/>
            <person name="Alvarado L."/>
            <person name="Wirth D."/>
            <person name="Volkman S."/>
            <person name="Hartl D."/>
        </authorList>
    </citation>
    <scope>NUCLEOTIDE SEQUENCE [LARGE SCALE GENOMIC DNA]</scope>
</reference>
<gene>
    <name evidence="2" type="ORF">PFDG_00946</name>
</gene>
<feature type="region of interest" description="Disordered" evidence="1">
    <location>
        <begin position="1"/>
        <end position="51"/>
    </location>
</feature>
<dbReference type="Proteomes" id="UP000054282">
    <property type="component" value="Unassembled WGS sequence"/>
</dbReference>
<accession>A0A0L7LXR0</accession>
<evidence type="ECO:0000313" key="3">
    <source>
        <dbReference type="Proteomes" id="UP000054282"/>
    </source>
</evidence>
<name>A0A0L7LXR0_PLAF4</name>
<dbReference type="KEGG" id="pfd:PFDG_00946"/>
<proteinExistence type="predicted"/>
<evidence type="ECO:0000256" key="1">
    <source>
        <dbReference type="SAM" id="MobiDB-lite"/>
    </source>
</evidence>
<dbReference type="EMBL" id="DS016136">
    <property type="protein sequence ID" value="KOB85461.1"/>
    <property type="molecule type" value="Genomic_DNA"/>
</dbReference>